<evidence type="ECO:0000313" key="3">
    <source>
        <dbReference type="Proteomes" id="UP000471435"/>
    </source>
</evidence>
<feature type="transmembrane region" description="Helical" evidence="1">
    <location>
        <begin position="82"/>
        <end position="103"/>
    </location>
</feature>
<keyword evidence="3" id="KW-1185">Reference proteome</keyword>
<gene>
    <name evidence="2" type="ORF">GRI43_03565</name>
</gene>
<evidence type="ECO:0000313" key="2">
    <source>
        <dbReference type="EMBL" id="MXP46472.1"/>
    </source>
</evidence>
<keyword evidence="1" id="KW-1133">Transmembrane helix</keyword>
<feature type="transmembrane region" description="Helical" evidence="1">
    <location>
        <begin position="22"/>
        <end position="40"/>
    </location>
</feature>
<dbReference type="EMBL" id="WTYP01000001">
    <property type="protein sequence ID" value="MXP46472.1"/>
    <property type="molecule type" value="Genomic_DNA"/>
</dbReference>
<dbReference type="Proteomes" id="UP000471435">
    <property type="component" value="Unassembled WGS sequence"/>
</dbReference>
<keyword evidence="1" id="KW-0472">Membrane</keyword>
<reference evidence="2 3" key="1">
    <citation type="submission" date="2019-12" db="EMBL/GenBank/DDBJ databases">
        <title>Genomic-based taxomic classification of the family Erythrobacteraceae.</title>
        <authorList>
            <person name="Xu L."/>
        </authorList>
    </citation>
    <scope>NUCLEOTIDE SEQUENCE [LARGE SCALE GENOMIC DNA]</scope>
    <source>
        <strain evidence="2 3">SW-109</strain>
    </source>
</reference>
<dbReference type="AlphaFoldDB" id="A0A6I4V3B7"/>
<name>A0A6I4V3B7_9SPHN</name>
<comment type="caution">
    <text evidence="2">The sequence shown here is derived from an EMBL/GenBank/DDBJ whole genome shotgun (WGS) entry which is preliminary data.</text>
</comment>
<feature type="transmembrane region" description="Helical" evidence="1">
    <location>
        <begin position="47"/>
        <end position="67"/>
    </location>
</feature>
<dbReference type="RefSeq" id="WP_160729700.1">
    <property type="nucleotide sequence ID" value="NZ_CANLWR010000001.1"/>
</dbReference>
<protein>
    <submittedName>
        <fullName evidence="2">Uncharacterized protein</fullName>
    </submittedName>
</protein>
<accession>A0A6I4V3B7</accession>
<sequence>MELINELKIWLVDWTGLAKDALHIYVAVGVFLAGCALFGWKAWQLRPLLLVLAVAIAGEFADIAYNLTYEGYAFLRSSVHDIWNTMLVPCIIFLFAKFSVVFARPAPGMTEKSGDQPEV</sequence>
<proteinExistence type="predicted"/>
<dbReference type="OrthoDB" id="6660115at2"/>
<organism evidence="2 3">
    <name type="scientific">Pontixanthobacter luteolus</name>
    <dbReference type="NCBI Taxonomy" id="295089"/>
    <lineage>
        <taxon>Bacteria</taxon>
        <taxon>Pseudomonadati</taxon>
        <taxon>Pseudomonadota</taxon>
        <taxon>Alphaproteobacteria</taxon>
        <taxon>Sphingomonadales</taxon>
        <taxon>Erythrobacteraceae</taxon>
        <taxon>Pontixanthobacter</taxon>
    </lineage>
</organism>
<keyword evidence="1" id="KW-0812">Transmembrane</keyword>
<evidence type="ECO:0000256" key="1">
    <source>
        <dbReference type="SAM" id="Phobius"/>
    </source>
</evidence>